<dbReference type="OrthoDB" id="5368099at2"/>
<dbReference type="KEGG" id="alp:LPB137_05720"/>
<organism evidence="3 5">
    <name type="scientific">Poseidonibacter parvus</name>
    <dbReference type="NCBI Taxonomy" id="1850254"/>
    <lineage>
        <taxon>Bacteria</taxon>
        <taxon>Pseudomonadati</taxon>
        <taxon>Campylobacterota</taxon>
        <taxon>Epsilonproteobacteria</taxon>
        <taxon>Campylobacterales</taxon>
        <taxon>Arcobacteraceae</taxon>
        <taxon>Poseidonibacter</taxon>
    </lineage>
</organism>
<accession>A0A1P8KLF2</accession>
<evidence type="ECO:0000313" key="3">
    <source>
        <dbReference type="EMBL" id="APW65379.1"/>
    </source>
</evidence>
<name>A0A1P8KLF2_9BACT</name>
<dbReference type="KEGG" id="alp:LPB137_01325"/>
<dbReference type="EMBL" id="CP019070">
    <property type="protein sequence ID" value="APW64571.1"/>
    <property type="molecule type" value="Genomic_DNA"/>
</dbReference>
<reference evidence="3 5" key="1">
    <citation type="submission" date="2017-01" db="EMBL/GenBank/DDBJ databases">
        <title>Genome sequencing of Arcobacter sp. LPB0137.</title>
        <authorList>
            <person name="Lee G.-W."/>
            <person name="Yi H."/>
        </authorList>
    </citation>
    <scope>NUCLEOTIDE SEQUENCE [LARGE SCALE GENOMIC DNA]</scope>
    <source>
        <strain evidence="3 5">LPB0137</strain>
    </source>
</reference>
<keyword evidence="5" id="KW-1185">Reference proteome</keyword>
<dbReference type="KEGG" id="alp:LPB137_12480"/>
<feature type="chain" id="PRO_5011898488" evidence="1">
    <location>
        <begin position="22"/>
        <end position="120"/>
    </location>
</feature>
<evidence type="ECO:0000313" key="4">
    <source>
        <dbReference type="EMBL" id="APW66611.1"/>
    </source>
</evidence>
<evidence type="ECO:0000313" key="2">
    <source>
        <dbReference type="EMBL" id="APW64571.1"/>
    </source>
</evidence>
<dbReference type="STRING" id="1850254.LPB137_01325"/>
<sequence length="120" mass="12897">MKKLSTTIIGLSLLAGSALSAQDTFASFYPVENDDTPSYLSSVQDDSKAYQTLAVATSDNKVFASFYPLENSDTPDYLSFNNTQTSAASTNILAASAISHCTLASFYPEEDTDTRLHTSC</sequence>
<dbReference type="EMBL" id="CP019070">
    <property type="protein sequence ID" value="APW66611.1"/>
    <property type="molecule type" value="Genomic_DNA"/>
</dbReference>
<dbReference type="AlphaFoldDB" id="A0A1P8KLF2"/>
<dbReference type="RefSeq" id="WP_076083344.1">
    <property type="nucleotide sequence ID" value="NZ_CP019070.1"/>
</dbReference>
<evidence type="ECO:0000313" key="5">
    <source>
        <dbReference type="Proteomes" id="UP000186074"/>
    </source>
</evidence>
<keyword evidence="1" id="KW-0732">Signal</keyword>
<dbReference type="Proteomes" id="UP000186074">
    <property type="component" value="Chromosome"/>
</dbReference>
<dbReference type="EMBL" id="CP019070">
    <property type="protein sequence ID" value="APW65379.1"/>
    <property type="molecule type" value="Genomic_DNA"/>
</dbReference>
<gene>
    <name evidence="2" type="ORF">LPB137_01325</name>
    <name evidence="3" type="ORF">LPB137_05720</name>
    <name evidence="4" type="ORF">LPB137_12480</name>
</gene>
<evidence type="ECO:0000256" key="1">
    <source>
        <dbReference type="SAM" id="SignalP"/>
    </source>
</evidence>
<feature type="signal peptide" evidence="1">
    <location>
        <begin position="1"/>
        <end position="21"/>
    </location>
</feature>
<proteinExistence type="predicted"/>
<protein>
    <submittedName>
        <fullName evidence="3">Uncharacterized protein</fullName>
    </submittedName>
</protein>